<evidence type="ECO:0000313" key="1">
    <source>
        <dbReference type="EMBL" id="KAH7838307.1"/>
    </source>
</evidence>
<reference evidence="1 2" key="1">
    <citation type="journal article" date="2021" name="Hortic Res">
        <title>High-quality reference genome and annotation aids understanding of berry development for evergreen blueberry (Vaccinium darrowii).</title>
        <authorList>
            <person name="Yu J."/>
            <person name="Hulse-Kemp A.M."/>
            <person name="Babiker E."/>
            <person name="Staton M."/>
        </authorList>
    </citation>
    <scope>NUCLEOTIDE SEQUENCE [LARGE SCALE GENOMIC DNA]</scope>
    <source>
        <strain evidence="2">cv. NJ 8807/NJ 8810</strain>
        <tissue evidence="1">Young leaf</tissue>
    </source>
</reference>
<proteinExistence type="predicted"/>
<gene>
    <name evidence="1" type="ORF">Vadar_024803</name>
</gene>
<keyword evidence="2" id="KW-1185">Reference proteome</keyword>
<dbReference type="EMBL" id="CM037156">
    <property type="protein sequence ID" value="KAH7838307.1"/>
    <property type="molecule type" value="Genomic_DNA"/>
</dbReference>
<organism evidence="1 2">
    <name type="scientific">Vaccinium darrowii</name>
    <dbReference type="NCBI Taxonomy" id="229202"/>
    <lineage>
        <taxon>Eukaryota</taxon>
        <taxon>Viridiplantae</taxon>
        <taxon>Streptophyta</taxon>
        <taxon>Embryophyta</taxon>
        <taxon>Tracheophyta</taxon>
        <taxon>Spermatophyta</taxon>
        <taxon>Magnoliopsida</taxon>
        <taxon>eudicotyledons</taxon>
        <taxon>Gunneridae</taxon>
        <taxon>Pentapetalae</taxon>
        <taxon>asterids</taxon>
        <taxon>Ericales</taxon>
        <taxon>Ericaceae</taxon>
        <taxon>Vaccinioideae</taxon>
        <taxon>Vaccinieae</taxon>
        <taxon>Vaccinium</taxon>
    </lineage>
</organism>
<dbReference type="Proteomes" id="UP000828048">
    <property type="component" value="Chromosome 6"/>
</dbReference>
<comment type="caution">
    <text evidence="1">The sequence shown here is derived from an EMBL/GenBank/DDBJ whole genome shotgun (WGS) entry which is preliminary data.</text>
</comment>
<accession>A0ACB7XC39</accession>
<protein>
    <submittedName>
        <fullName evidence="1">Uncharacterized protein</fullName>
    </submittedName>
</protein>
<sequence length="85" mass="8964">MMHPSSLTSHFAPTPNSVSAASSLSTTATVEDETAGMVGLSIGEKHFIQGGIALDLHSDGHKRLTYRPISIETRIIPQAYGSARG</sequence>
<name>A0ACB7XC39_9ERIC</name>
<evidence type="ECO:0000313" key="2">
    <source>
        <dbReference type="Proteomes" id="UP000828048"/>
    </source>
</evidence>